<evidence type="ECO:0000256" key="4">
    <source>
        <dbReference type="ARBA" id="ARBA00022597"/>
    </source>
</evidence>
<feature type="transmembrane region" description="Helical" evidence="8">
    <location>
        <begin position="388"/>
        <end position="408"/>
    </location>
</feature>
<dbReference type="PANTHER" id="PTHR33989">
    <property type="match status" value="1"/>
</dbReference>
<dbReference type="PROSITE" id="PS50883">
    <property type="entry name" value="EAL"/>
    <property type="match status" value="1"/>
</dbReference>
<feature type="domain" description="PTS EIIC type-3" evidence="10">
    <location>
        <begin position="3"/>
        <end position="408"/>
    </location>
</feature>
<comment type="subcellular location">
    <subcellularLocation>
        <location evidence="1">Cell membrane</location>
        <topology evidence="1">Multi-pass membrane protein</topology>
    </subcellularLocation>
</comment>
<dbReference type="Pfam" id="PF02378">
    <property type="entry name" value="PTS_EIIC"/>
    <property type="match status" value="1"/>
</dbReference>
<evidence type="ECO:0000256" key="5">
    <source>
        <dbReference type="ARBA" id="ARBA00022692"/>
    </source>
</evidence>
<feature type="transmembrane region" description="Helical" evidence="8">
    <location>
        <begin position="343"/>
        <end position="368"/>
    </location>
</feature>
<dbReference type="InterPro" id="IPR051088">
    <property type="entry name" value="PTS_Sugar-EIIC/EIIB"/>
</dbReference>
<keyword evidence="4" id="KW-0762">Sugar transport</keyword>
<feature type="transmembrane region" description="Helical" evidence="8">
    <location>
        <begin position="283"/>
        <end position="303"/>
    </location>
</feature>
<feature type="transmembrane region" description="Helical" evidence="8">
    <location>
        <begin position="315"/>
        <end position="336"/>
    </location>
</feature>
<proteinExistence type="predicted"/>
<accession>A0A1G8FAB4</accession>
<dbReference type="CDD" id="cd01948">
    <property type="entry name" value="EAL"/>
    <property type="match status" value="1"/>
</dbReference>
<evidence type="ECO:0000259" key="9">
    <source>
        <dbReference type="PROSITE" id="PS50883"/>
    </source>
</evidence>
<keyword evidence="3" id="KW-1003">Cell membrane</keyword>
<dbReference type="EMBL" id="FNCP01000019">
    <property type="protein sequence ID" value="SDH79076.1"/>
    <property type="molecule type" value="Genomic_DNA"/>
</dbReference>
<evidence type="ECO:0000259" key="10">
    <source>
        <dbReference type="PROSITE" id="PS51105"/>
    </source>
</evidence>
<dbReference type="NCBIfam" id="TIGR00410">
    <property type="entry name" value="lacE"/>
    <property type="match status" value="1"/>
</dbReference>
<dbReference type="GO" id="GO:0005886">
    <property type="term" value="C:plasma membrane"/>
    <property type="evidence" value="ECO:0007669"/>
    <property type="project" value="UniProtKB-SubCell"/>
</dbReference>
<feature type="domain" description="EAL" evidence="9">
    <location>
        <begin position="453"/>
        <end position="705"/>
    </location>
</feature>
<evidence type="ECO:0000256" key="2">
    <source>
        <dbReference type="ARBA" id="ARBA00022448"/>
    </source>
</evidence>
<feature type="transmembrane region" description="Helical" evidence="8">
    <location>
        <begin position="69"/>
        <end position="90"/>
    </location>
</feature>
<evidence type="ECO:0000256" key="1">
    <source>
        <dbReference type="ARBA" id="ARBA00004651"/>
    </source>
</evidence>
<dbReference type="InterPro" id="IPR035919">
    <property type="entry name" value="EAL_sf"/>
</dbReference>
<name>A0A1G8FAB4_9FIRM</name>
<dbReference type="PANTHER" id="PTHR33989:SF4">
    <property type="entry name" value="PTS SYSTEM N,N'-DIACETYLCHITOBIOSE-SPECIFIC EIIC COMPONENT"/>
    <property type="match status" value="1"/>
</dbReference>
<dbReference type="InterPro" id="IPR004501">
    <property type="entry name" value="PTS_EIIC_3"/>
</dbReference>
<dbReference type="OrthoDB" id="9762141at2"/>
<feature type="transmembrane region" description="Helical" evidence="8">
    <location>
        <begin position="131"/>
        <end position="154"/>
    </location>
</feature>
<evidence type="ECO:0000256" key="7">
    <source>
        <dbReference type="ARBA" id="ARBA00023136"/>
    </source>
</evidence>
<dbReference type="AlphaFoldDB" id="A0A1G8FAB4"/>
<feature type="transmembrane region" description="Helical" evidence="8">
    <location>
        <begin position="27"/>
        <end position="49"/>
    </location>
</feature>
<dbReference type="GO" id="GO:0008982">
    <property type="term" value="F:protein-N(PI)-phosphohistidine-sugar phosphotransferase activity"/>
    <property type="evidence" value="ECO:0007669"/>
    <property type="project" value="InterPro"/>
</dbReference>
<dbReference type="InterPro" id="IPR001633">
    <property type="entry name" value="EAL_dom"/>
</dbReference>
<protein>
    <submittedName>
        <fullName evidence="11">PTS system, lactose/cellobiose family IIC component</fullName>
    </submittedName>
</protein>
<evidence type="ECO:0000313" key="11">
    <source>
        <dbReference type="EMBL" id="SDH79076.1"/>
    </source>
</evidence>
<dbReference type="Pfam" id="PF00563">
    <property type="entry name" value="EAL"/>
    <property type="match status" value="1"/>
</dbReference>
<evidence type="ECO:0000256" key="6">
    <source>
        <dbReference type="ARBA" id="ARBA00022989"/>
    </source>
</evidence>
<gene>
    <name evidence="11" type="ORF">SAMN05443529_11928</name>
</gene>
<dbReference type="SMART" id="SM00052">
    <property type="entry name" value="EAL"/>
    <property type="match status" value="1"/>
</dbReference>
<sequence>MKLTQRALDLSTAISENLIVKSINKGLILIIPLIIAGSVALVINNFPLVQYQDLMTSLFGPDWKTFGQSVWNLTFGLMGLALSVTISYSLALADPQMSKDRVNPIITSLVALISLLTIINTGSSGIHTSNAGVTGIFLSIIVTVLSTELFIHLNRCLDKYYLSFMVDADPVIPKVLFLIFPFCLTLVGVSLLRVLLTYMGIEDINQLITDLTMNVFLNIENQFAASILFVFLNQVFWFFGIHGNNILYSVSQDIYFKAIDLNLSALSTGGEPVHILTKPFLDVFVLIGGSGSTLCLLIAVFLAGKKSNTIKLAKIAFLTSIFNINEIIVFGLPVVLNPLFLIPYILVPLILTIIAYLTTSIGLVPVTIAPINWTTPPLLGGWLATSSWRGLALQIFNIIIGTCLYYPFVRLYELQKRKAIINNYEQLVQTVLCDDYSAKKRILSRSDQIGNTANALSYDIRVALEKGEFFLEYQPQVDEKGAVIGVEALLRWNHLFYGRVNPQVVVAIAEEAEIINKLGRWVIEAACFQLGEWNKQGIVDIRMAINISPTQLNDQLLDILVNIFRTTQLNPRDIELEITETVAFGTNTQTVDLLEKIKGLGVSIAMDDFGAGHASLYYMKYFNLDKIKIDGSITKDVIDNKSCQDIISSITYLAESMEITVLAEYVETLEQAEVLKKLRCQQFQGYYFSRPLSVSQCVKVIENCRQEIEGDNGILIKD</sequence>
<dbReference type="Gene3D" id="3.20.20.450">
    <property type="entry name" value="EAL domain"/>
    <property type="match status" value="1"/>
</dbReference>
<feature type="transmembrane region" description="Helical" evidence="8">
    <location>
        <begin position="175"/>
        <end position="201"/>
    </location>
</feature>
<dbReference type="SUPFAM" id="SSF141868">
    <property type="entry name" value="EAL domain-like"/>
    <property type="match status" value="1"/>
</dbReference>
<evidence type="ECO:0000313" key="12">
    <source>
        <dbReference type="Proteomes" id="UP000198656"/>
    </source>
</evidence>
<organism evidence="11 12">
    <name type="scientific">Desulfosporosinus hippei DSM 8344</name>
    <dbReference type="NCBI Taxonomy" id="1121419"/>
    <lineage>
        <taxon>Bacteria</taxon>
        <taxon>Bacillati</taxon>
        <taxon>Bacillota</taxon>
        <taxon>Clostridia</taxon>
        <taxon>Eubacteriales</taxon>
        <taxon>Desulfitobacteriaceae</taxon>
        <taxon>Desulfosporosinus</taxon>
    </lineage>
</organism>
<dbReference type="RefSeq" id="WP_092334588.1">
    <property type="nucleotide sequence ID" value="NZ_FNCP01000019.1"/>
</dbReference>
<dbReference type="STRING" id="1121419.SAMN05443529_11928"/>
<evidence type="ECO:0000256" key="8">
    <source>
        <dbReference type="SAM" id="Phobius"/>
    </source>
</evidence>
<reference evidence="12" key="1">
    <citation type="submission" date="2016-10" db="EMBL/GenBank/DDBJ databases">
        <authorList>
            <person name="Varghese N."/>
            <person name="Submissions S."/>
        </authorList>
    </citation>
    <scope>NUCLEOTIDE SEQUENCE [LARGE SCALE GENOMIC DNA]</scope>
    <source>
        <strain evidence="12">DSM 8344</strain>
    </source>
</reference>
<evidence type="ECO:0000256" key="3">
    <source>
        <dbReference type="ARBA" id="ARBA00022475"/>
    </source>
</evidence>
<feature type="transmembrane region" description="Helical" evidence="8">
    <location>
        <begin position="102"/>
        <end position="119"/>
    </location>
</feature>
<keyword evidence="2" id="KW-0813">Transport</keyword>
<dbReference type="Proteomes" id="UP000198656">
    <property type="component" value="Unassembled WGS sequence"/>
</dbReference>
<keyword evidence="12" id="KW-1185">Reference proteome</keyword>
<dbReference type="InterPro" id="IPR003352">
    <property type="entry name" value="PTS_EIIC"/>
</dbReference>
<keyword evidence="6 8" id="KW-1133">Transmembrane helix</keyword>
<dbReference type="PROSITE" id="PS51105">
    <property type="entry name" value="PTS_EIIC_TYPE_3"/>
    <property type="match status" value="1"/>
</dbReference>
<feature type="transmembrane region" description="Helical" evidence="8">
    <location>
        <begin position="221"/>
        <end position="239"/>
    </location>
</feature>
<keyword evidence="7 8" id="KW-0472">Membrane</keyword>
<keyword evidence="5 8" id="KW-0812">Transmembrane</keyword>
<dbReference type="GO" id="GO:0009401">
    <property type="term" value="P:phosphoenolpyruvate-dependent sugar phosphotransferase system"/>
    <property type="evidence" value="ECO:0007669"/>
    <property type="project" value="InterPro"/>
</dbReference>